<evidence type="ECO:0000256" key="6">
    <source>
        <dbReference type="ARBA" id="ARBA00022989"/>
    </source>
</evidence>
<dbReference type="OrthoDB" id="434092at2759"/>
<evidence type="ECO:0000256" key="4">
    <source>
        <dbReference type="ARBA" id="ARBA00022692"/>
    </source>
</evidence>
<dbReference type="AlphaFoldDB" id="A0A922I706"/>
<evidence type="ECO:0000313" key="12">
    <source>
        <dbReference type="Proteomes" id="UP000790347"/>
    </source>
</evidence>
<name>A0A922I706_DERFA</name>
<dbReference type="GO" id="GO:0009922">
    <property type="term" value="F:fatty acid elongase activity"/>
    <property type="evidence" value="ECO:0007669"/>
    <property type="project" value="UniProtKB-EC"/>
</dbReference>
<comment type="subcellular location">
    <subcellularLocation>
        <location evidence="1">Membrane</location>
        <topology evidence="1">Multi-pass membrane protein</topology>
    </subcellularLocation>
</comment>
<evidence type="ECO:0000313" key="11">
    <source>
        <dbReference type="EMBL" id="KAH9526156.1"/>
    </source>
</evidence>
<accession>A0A922I706</accession>
<keyword evidence="12" id="KW-1185">Reference proteome</keyword>
<comment type="caution">
    <text evidence="11">The sequence shown here is derived from an EMBL/GenBank/DDBJ whole genome shotgun (WGS) entry which is preliminary data.</text>
</comment>
<evidence type="ECO:0000256" key="8">
    <source>
        <dbReference type="ARBA" id="ARBA00023136"/>
    </source>
</evidence>
<sequence>MMDNNDMMMNDDRQVRKLTTYLEKNFHNVSFDFSQYPGFNSALNIERLLLLNLSKLIYFIENNQWLPFAISLLYLIIVVCWIPRLMRNRQPYRLNDVLSFWNLTMSLFSIVGTFRILPELIFMIQNYGLFQSICDDRYIDDPRYFLWMSLHRISRIFELLTSVIIVLNKQKLLSIHWIYHIISLCYSWQMLDMPSNSRWLICTDFLVHSFMYLYFAMKSSTPNQLPWILPMVITLLQILQAIICLLTEWVNIWYPQQVCHKQKYLSIIGFLIYGLFFIWLIHLFIEKYLPKTDYQTNEEMKKNE</sequence>
<evidence type="ECO:0000256" key="2">
    <source>
        <dbReference type="ARBA" id="ARBA00022516"/>
    </source>
</evidence>
<feature type="transmembrane region" description="Helical" evidence="10">
    <location>
        <begin position="197"/>
        <end position="215"/>
    </location>
</feature>
<proteinExistence type="inferred from homology"/>
<dbReference type="EMBL" id="ASGP02000001">
    <property type="protein sequence ID" value="KAH9526156.1"/>
    <property type="molecule type" value="Genomic_DNA"/>
</dbReference>
<keyword evidence="8 10" id="KW-0472">Membrane</keyword>
<dbReference type="PANTHER" id="PTHR11157">
    <property type="entry name" value="FATTY ACID ACYL TRANSFERASE-RELATED"/>
    <property type="match status" value="1"/>
</dbReference>
<evidence type="ECO:0000256" key="10">
    <source>
        <dbReference type="RuleBase" id="RU361115"/>
    </source>
</evidence>
<dbReference type="GO" id="GO:0042761">
    <property type="term" value="P:very long-chain fatty acid biosynthetic process"/>
    <property type="evidence" value="ECO:0007669"/>
    <property type="project" value="TreeGrafter"/>
</dbReference>
<dbReference type="InterPro" id="IPR002076">
    <property type="entry name" value="ELO_fam"/>
</dbReference>
<feature type="transmembrane region" description="Helical" evidence="10">
    <location>
        <begin position="65"/>
        <end position="86"/>
    </location>
</feature>
<keyword evidence="2 10" id="KW-0444">Lipid biosynthesis</keyword>
<dbReference type="Pfam" id="PF01151">
    <property type="entry name" value="ELO"/>
    <property type="match status" value="1"/>
</dbReference>
<dbReference type="PANTHER" id="PTHR11157:SF17">
    <property type="entry name" value="ELONGATION OF VERY LONG CHAIN FATTY ACIDS PROTEIN 6"/>
    <property type="match status" value="1"/>
</dbReference>
<keyword evidence="5 10" id="KW-0276">Fatty acid metabolism</keyword>
<reference evidence="11" key="2">
    <citation type="journal article" date="2022" name="Res Sq">
        <title>Comparative Genomics Reveals Insights into the Divergent Evolution of Astigmatic Mites and Household Pest Adaptations.</title>
        <authorList>
            <person name="Xiong Q."/>
            <person name="Wan A.T.-Y."/>
            <person name="Liu X.-Y."/>
            <person name="Fung C.S.-H."/>
            <person name="Xiao X."/>
            <person name="Malainual N."/>
            <person name="Hou J."/>
            <person name="Wang L."/>
            <person name="Wang M."/>
            <person name="Yang K."/>
            <person name="Cui Y."/>
            <person name="Leung E."/>
            <person name="Nong W."/>
            <person name="Shin S.-K."/>
            <person name="Au S."/>
            <person name="Jeong K.Y."/>
            <person name="Chew F.T."/>
            <person name="Hui J."/>
            <person name="Leung T.F."/>
            <person name="Tungtrongchitr A."/>
            <person name="Zhong N."/>
            <person name="Liu Z."/>
            <person name="Tsui S."/>
        </authorList>
    </citation>
    <scope>NUCLEOTIDE SEQUENCE</scope>
    <source>
        <strain evidence="11">Derf</strain>
        <tissue evidence="11">Whole organism</tissue>
    </source>
</reference>
<keyword evidence="3 10" id="KW-0808">Transferase</keyword>
<keyword evidence="6 10" id="KW-1133">Transmembrane helix</keyword>
<evidence type="ECO:0000256" key="5">
    <source>
        <dbReference type="ARBA" id="ARBA00022832"/>
    </source>
</evidence>
<dbReference type="Proteomes" id="UP000790347">
    <property type="component" value="Unassembled WGS sequence"/>
</dbReference>
<dbReference type="GO" id="GO:0034626">
    <property type="term" value="P:fatty acid elongation, polyunsaturated fatty acid"/>
    <property type="evidence" value="ECO:0007669"/>
    <property type="project" value="TreeGrafter"/>
</dbReference>
<evidence type="ECO:0000256" key="9">
    <source>
        <dbReference type="ARBA" id="ARBA00023160"/>
    </source>
</evidence>
<evidence type="ECO:0000256" key="3">
    <source>
        <dbReference type="ARBA" id="ARBA00022679"/>
    </source>
</evidence>
<dbReference type="GO" id="GO:0030148">
    <property type="term" value="P:sphingolipid biosynthetic process"/>
    <property type="evidence" value="ECO:0007669"/>
    <property type="project" value="TreeGrafter"/>
</dbReference>
<gene>
    <name evidence="11" type="ORF">DERF_000259</name>
</gene>
<feature type="transmembrane region" description="Helical" evidence="10">
    <location>
        <begin position="227"/>
        <end position="252"/>
    </location>
</feature>
<comment type="similarity">
    <text evidence="10">Belongs to the ELO family.</text>
</comment>
<dbReference type="GO" id="GO:0019367">
    <property type="term" value="P:fatty acid elongation, saturated fatty acid"/>
    <property type="evidence" value="ECO:0007669"/>
    <property type="project" value="TreeGrafter"/>
</dbReference>
<keyword evidence="9 10" id="KW-0275">Fatty acid biosynthesis</keyword>
<reference evidence="11" key="1">
    <citation type="submission" date="2013-05" db="EMBL/GenBank/DDBJ databases">
        <authorList>
            <person name="Yim A.K.Y."/>
            <person name="Chan T.F."/>
            <person name="Ji K.M."/>
            <person name="Liu X.Y."/>
            <person name="Zhou J.W."/>
            <person name="Li R.Q."/>
            <person name="Yang K.Y."/>
            <person name="Li J."/>
            <person name="Li M."/>
            <person name="Law P.T.W."/>
            <person name="Wu Y.L."/>
            <person name="Cai Z.L."/>
            <person name="Qin H."/>
            <person name="Bao Y."/>
            <person name="Leung R.K.K."/>
            <person name="Ng P.K.S."/>
            <person name="Zou J."/>
            <person name="Zhong X.J."/>
            <person name="Ran P.X."/>
            <person name="Zhong N.S."/>
            <person name="Liu Z.G."/>
            <person name="Tsui S.K.W."/>
        </authorList>
    </citation>
    <scope>NUCLEOTIDE SEQUENCE</scope>
    <source>
        <strain evidence="11">Derf</strain>
        <tissue evidence="11">Whole organism</tissue>
    </source>
</reference>
<keyword evidence="4 10" id="KW-0812">Transmembrane</keyword>
<dbReference type="GO" id="GO:0005789">
    <property type="term" value="C:endoplasmic reticulum membrane"/>
    <property type="evidence" value="ECO:0007669"/>
    <property type="project" value="TreeGrafter"/>
</dbReference>
<dbReference type="GO" id="GO:0034625">
    <property type="term" value="P:fatty acid elongation, monounsaturated fatty acid"/>
    <property type="evidence" value="ECO:0007669"/>
    <property type="project" value="TreeGrafter"/>
</dbReference>
<keyword evidence="7 10" id="KW-0443">Lipid metabolism</keyword>
<dbReference type="EC" id="2.3.1.199" evidence="10"/>
<feature type="transmembrane region" description="Helical" evidence="10">
    <location>
        <begin position="98"/>
        <end position="124"/>
    </location>
</feature>
<comment type="catalytic activity">
    <reaction evidence="10">
        <text>a very-long-chain acyl-CoA + malonyl-CoA + H(+) = a very-long-chain 3-oxoacyl-CoA + CO2 + CoA</text>
        <dbReference type="Rhea" id="RHEA:32727"/>
        <dbReference type="ChEBI" id="CHEBI:15378"/>
        <dbReference type="ChEBI" id="CHEBI:16526"/>
        <dbReference type="ChEBI" id="CHEBI:57287"/>
        <dbReference type="ChEBI" id="CHEBI:57384"/>
        <dbReference type="ChEBI" id="CHEBI:90725"/>
        <dbReference type="ChEBI" id="CHEBI:90736"/>
        <dbReference type="EC" id="2.3.1.199"/>
    </reaction>
</comment>
<feature type="transmembrane region" description="Helical" evidence="10">
    <location>
        <begin position="264"/>
        <end position="285"/>
    </location>
</feature>
<organism evidence="11 12">
    <name type="scientific">Dermatophagoides farinae</name>
    <name type="common">American house dust mite</name>
    <dbReference type="NCBI Taxonomy" id="6954"/>
    <lineage>
        <taxon>Eukaryota</taxon>
        <taxon>Metazoa</taxon>
        <taxon>Ecdysozoa</taxon>
        <taxon>Arthropoda</taxon>
        <taxon>Chelicerata</taxon>
        <taxon>Arachnida</taxon>
        <taxon>Acari</taxon>
        <taxon>Acariformes</taxon>
        <taxon>Sarcoptiformes</taxon>
        <taxon>Astigmata</taxon>
        <taxon>Psoroptidia</taxon>
        <taxon>Analgoidea</taxon>
        <taxon>Pyroglyphidae</taxon>
        <taxon>Dermatophagoidinae</taxon>
        <taxon>Dermatophagoides</taxon>
    </lineage>
</organism>
<evidence type="ECO:0000256" key="1">
    <source>
        <dbReference type="ARBA" id="ARBA00004141"/>
    </source>
</evidence>
<evidence type="ECO:0000256" key="7">
    <source>
        <dbReference type="ARBA" id="ARBA00023098"/>
    </source>
</evidence>
<protein>
    <recommendedName>
        <fullName evidence="10">Elongation of very long chain fatty acids protein</fullName>
        <ecNumber evidence="10">2.3.1.199</ecNumber>
    </recommendedName>
    <alternativeName>
        <fullName evidence="10">Very-long-chain 3-oxoacyl-CoA synthase</fullName>
    </alternativeName>
</protein>